<dbReference type="InterPro" id="IPR013320">
    <property type="entry name" value="ConA-like_dom_sf"/>
</dbReference>
<dbReference type="SUPFAM" id="SSF49899">
    <property type="entry name" value="Concanavalin A-like lectins/glucanases"/>
    <property type="match status" value="1"/>
</dbReference>
<dbReference type="Gene3D" id="2.60.40.10">
    <property type="entry name" value="Immunoglobulins"/>
    <property type="match status" value="1"/>
</dbReference>
<evidence type="ECO:0000256" key="1">
    <source>
        <dbReference type="ARBA" id="ARBA00022729"/>
    </source>
</evidence>
<dbReference type="Pfam" id="PF18962">
    <property type="entry name" value="Por_Secre_tail"/>
    <property type="match status" value="1"/>
</dbReference>
<dbReference type="InterPro" id="IPR024079">
    <property type="entry name" value="MetalloPept_cat_dom_sf"/>
</dbReference>
<dbReference type="SUPFAM" id="SSF49299">
    <property type="entry name" value="PKD domain"/>
    <property type="match status" value="1"/>
</dbReference>
<evidence type="ECO:0000313" key="3">
    <source>
        <dbReference type="EMBL" id="GAA4235898.1"/>
    </source>
</evidence>
<dbReference type="EMBL" id="BAABCA010000004">
    <property type="protein sequence ID" value="GAA4235898.1"/>
    <property type="molecule type" value="Genomic_DNA"/>
</dbReference>
<organism evidence="3 4">
    <name type="scientific">Postechiella marina</name>
    <dbReference type="NCBI Taxonomy" id="943941"/>
    <lineage>
        <taxon>Bacteria</taxon>
        <taxon>Pseudomonadati</taxon>
        <taxon>Bacteroidota</taxon>
        <taxon>Flavobacteriia</taxon>
        <taxon>Flavobacteriales</taxon>
        <taxon>Flavobacteriaceae</taxon>
        <taxon>Postechiella</taxon>
    </lineage>
</organism>
<dbReference type="InterPro" id="IPR026444">
    <property type="entry name" value="Secre_tail"/>
</dbReference>
<gene>
    <name evidence="3" type="ORF">GCM10022291_18910</name>
</gene>
<dbReference type="PANTHER" id="PTHR23282">
    <property type="entry name" value="APICAL ENDOSOMAL GLYCOPROTEIN PRECURSOR"/>
    <property type="match status" value="1"/>
</dbReference>
<dbReference type="PROSITE" id="PS50060">
    <property type="entry name" value="MAM_2"/>
    <property type="match status" value="1"/>
</dbReference>
<comment type="caution">
    <text evidence="3">The sequence shown here is derived from an EMBL/GenBank/DDBJ whole genome shotgun (WGS) entry which is preliminary data.</text>
</comment>
<dbReference type="InterPro" id="IPR000998">
    <property type="entry name" value="MAM_dom"/>
</dbReference>
<dbReference type="SMART" id="SM00137">
    <property type="entry name" value="MAM"/>
    <property type="match status" value="1"/>
</dbReference>
<dbReference type="NCBIfam" id="TIGR04183">
    <property type="entry name" value="Por_Secre_tail"/>
    <property type="match status" value="1"/>
</dbReference>
<dbReference type="Gene3D" id="3.40.390.10">
    <property type="entry name" value="Collagenase (Catalytic Domain)"/>
    <property type="match status" value="1"/>
</dbReference>
<dbReference type="InterPro" id="IPR000601">
    <property type="entry name" value="PKD_dom"/>
</dbReference>
<dbReference type="InterPro" id="IPR051560">
    <property type="entry name" value="MAM_domain-containing"/>
</dbReference>
<protein>
    <recommendedName>
        <fullName evidence="2">MAM domain-containing protein</fullName>
    </recommendedName>
</protein>
<keyword evidence="1" id="KW-0732">Signal</keyword>
<reference evidence="4" key="1">
    <citation type="journal article" date="2019" name="Int. J. Syst. Evol. Microbiol.">
        <title>The Global Catalogue of Microorganisms (GCM) 10K type strain sequencing project: providing services to taxonomists for standard genome sequencing and annotation.</title>
        <authorList>
            <consortium name="The Broad Institute Genomics Platform"/>
            <consortium name="The Broad Institute Genome Sequencing Center for Infectious Disease"/>
            <person name="Wu L."/>
            <person name="Ma J."/>
        </authorList>
    </citation>
    <scope>NUCLEOTIDE SEQUENCE [LARGE SCALE GENOMIC DNA]</scope>
    <source>
        <strain evidence="4">JCM 17630</strain>
    </source>
</reference>
<evidence type="ECO:0000259" key="2">
    <source>
        <dbReference type="PROSITE" id="PS50060"/>
    </source>
</evidence>
<dbReference type="SMART" id="SM00089">
    <property type="entry name" value="PKD"/>
    <property type="match status" value="1"/>
</dbReference>
<dbReference type="Pfam" id="PF00629">
    <property type="entry name" value="MAM"/>
    <property type="match status" value="1"/>
</dbReference>
<proteinExistence type="predicted"/>
<dbReference type="CDD" id="cd06263">
    <property type="entry name" value="MAM"/>
    <property type="match status" value="1"/>
</dbReference>
<dbReference type="NCBIfam" id="NF038128">
    <property type="entry name" value="choice_anch_J"/>
    <property type="match status" value="1"/>
</dbReference>
<accession>A0ABP8C9L6</accession>
<sequence>MFIYCASAESQEEQLHCGTSYGASYQEYIKSIKPQIKQYENQFLNLASHHGKSSHPGLRNSIPIKAHVVRQSNGKGGLCKADLIQIVNNLNHLFADAYLEFYLIDSIDFINNDAFCHFNKKNETDLTTNNNISGVVNVYFTDYLENELENKICGYTNNVGRTDVIVMKNDCAKNGSSLAHEIGHLFSLMHTHGPDENKLTTELVDGSNCDTDGDGICDTPADPKINATSVNNFCAYTETVFDAHGDVFKPDTQNIMSYSKKACRSHFSKQQLARMFAFYKSAKNYYSSNDFNADFTTDVNQTCDNTLTVNFNANYKNATSWQWDVNEDGIIDYTTKNPTHTFTSGVYNVTLTVSNKTKSINKTYYNYIKVGMLKTSPFTEGFDNFTTTNDAGWSTIDASQNGYNWLVNKGNTPTEKTGPSNDNSKNKTSGTYIFAEASGAQPGDIAEFISPCIEINQYNTLLEFSYHMFGEHMGELHVDIQTDSGFENDIITPLVGQTQNKANDDYLVKEVNLSQYSGQIIKIRFRAIRGTSWDADIAIDNISIKEQNILEPTDSNRFNVKVYPNPVSGDALYILAENTNDVITYSILNTMGQSLMQGVVTNNSININRLNKGTYLLKVNSNTSTVIKKIIK</sequence>
<evidence type="ECO:0000313" key="4">
    <source>
        <dbReference type="Proteomes" id="UP001501496"/>
    </source>
</evidence>
<keyword evidence="4" id="KW-1185">Reference proteome</keyword>
<dbReference type="SUPFAM" id="SSF55486">
    <property type="entry name" value="Metalloproteases ('zincins'), catalytic domain"/>
    <property type="match status" value="1"/>
</dbReference>
<dbReference type="CDD" id="cd00146">
    <property type="entry name" value="PKD"/>
    <property type="match status" value="1"/>
</dbReference>
<dbReference type="PANTHER" id="PTHR23282:SF101">
    <property type="entry name" value="MAM DOMAIN-CONTAINING PROTEIN"/>
    <property type="match status" value="1"/>
</dbReference>
<dbReference type="Proteomes" id="UP001501496">
    <property type="component" value="Unassembled WGS sequence"/>
</dbReference>
<dbReference type="InterPro" id="IPR022409">
    <property type="entry name" value="PKD/Chitinase_dom"/>
</dbReference>
<dbReference type="InterPro" id="IPR013783">
    <property type="entry name" value="Ig-like_fold"/>
</dbReference>
<name>A0ABP8C9L6_9FLAO</name>
<dbReference type="Pfam" id="PF18911">
    <property type="entry name" value="PKD_4"/>
    <property type="match status" value="1"/>
</dbReference>
<dbReference type="InterPro" id="IPR035986">
    <property type="entry name" value="PKD_dom_sf"/>
</dbReference>
<dbReference type="Gene3D" id="2.60.120.200">
    <property type="match status" value="1"/>
</dbReference>
<feature type="domain" description="MAM" evidence="2">
    <location>
        <begin position="381"/>
        <end position="546"/>
    </location>
</feature>